<dbReference type="EMBL" id="QFOT01000112">
    <property type="protein sequence ID" value="PZP54746.1"/>
    <property type="molecule type" value="Genomic_DNA"/>
</dbReference>
<accession>A0A2W5H9G4</accession>
<evidence type="ECO:0000313" key="6">
    <source>
        <dbReference type="Proteomes" id="UP000249739"/>
    </source>
</evidence>
<evidence type="ECO:0000259" key="4">
    <source>
        <dbReference type="SMART" id="SM00646"/>
    </source>
</evidence>
<dbReference type="Proteomes" id="UP000249739">
    <property type="component" value="Unassembled WGS sequence"/>
</dbReference>
<comment type="caution">
    <text evidence="5">The sequence shown here is derived from an EMBL/GenBank/DDBJ whole genome shotgun (WGS) entry which is preliminary data.</text>
</comment>
<evidence type="ECO:0000256" key="3">
    <source>
        <dbReference type="ARBA" id="ARBA00022801"/>
    </source>
</evidence>
<dbReference type="GO" id="GO:0008745">
    <property type="term" value="F:N-acetylmuramoyl-L-alanine amidase activity"/>
    <property type="evidence" value="ECO:0007669"/>
    <property type="project" value="UniProtKB-EC"/>
</dbReference>
<name>A0A2W5H9G4_9BACT</name>
<evidence type="ECO:0000256" key="2">
    <source>
        <dbReference type="ARBA" id="ARBA00011901"/>
    </source>
</evidence>
<dbReference type="Pfam" id="PF01520">
    <property type="entry name" value="Amidase_3"/>
    <property type="match status" value="1"/>
</dbReference>
<reference evidence="5 6" key="1">
    <citation type="submission" date="2017-08" db="EMBL/GenBank/DDBJ databases">
        <title>Infants hospitalized years apart are colonized by the same room-sourced microbial strains.</title>
        <authorList>
            <person name="Brooks B."/>
            <person name="Olm M.R."/>
            <person name="Firek B.A."/>
            <person name="Baker R."/>
            <person name="Thomas B.C."/>
            <person name="Morowitz M.J."/>
            <person name="Banfield J.F."/>
        </authorList>
    </citation>
    <scope>NUCLEOTIDE SEQUENCE [LARGE SCALE GENOMIC DNA]</scope>
    <source>
        <strain evidence="5">S2_006_000_R2_64</strain>
    </source>
</reference>
<dbReference type="CDD" id="cd02696">
    <property type="entry name" value="MurNAc-LAA"/>
    <property type="match status" value="1"/>
</dbReference>
<keyword evidence="3" id="KW-0378">Hydrolase</keyword>
<dbReference type="SMART" id="SM00646">
    <property type="entry name" value="Ami_3"/>
    <property type="match status" value="1"/>
</dbReference>
<evidence type="ECO:0000256" key="1">
    <source>
        <dbReference type="ARBA" id="ARBA00001561"/>
    </source>
</evidence>
<proteinExistence type="predicted"/>
<evidence type="ECO:0000313" key="5">
    <source>
        <dbReference type="EMBL" id="PZP54746.1"/>
    </source>
</evidence>
<organism evidence="5 6">
    <name type="scientific">Micavibrio aeruginosavorus</name>
    <dbReference type="NCBI Taxonomy" id="349221"/>
    <lineage>
        <taxon>Bacteria</taxon>
        <taxon>Pseudomonadati</taxon>
        <taxon>Bdellovibrionota</taxon>
        <taxon>Bdellovibrionia</taxon>
        <taxon>Bdellovibrionales</taxon>
        <taxon>Pseudobdellovibrionaceae</taxon>
        <taxon>Micavibrio</taxon>
    </lineage>
</organism>
<comment type="catalytic activity">
    <reaction evidence="1">
        <text>Hydrolyzes the link between N-acetylmuramoyl residues and L-amino acid residues in certain cell-wall glycopeptides.</text>
        <dbReference type="EC" id="3.5.1.28"/>
    </reaction>
</comment>
<protein>
    <recommendedName>
        <fullName evidence="2">N-acetylmuramoyl-L-alanine amidase</fullName>
        <ecNumber evidence="2">3.5.1.28</ecNumber>
    </recommendedName>
</protein>
<sequence length="357" mass="39411">MQQLIKAFAIAGAGWITVSASQPSSQDIQDTKLENIEAPKLQLVDTQLEWPTQRENVGLEVQKFRQSFAARVRSNDYTGKWNQCFSTRSADYDPAKAKMLRANSVRYHKSGAFTDEQPIIVIDPGHGHESSLAEAGYDTGGIHEATGVQEARLVEKIAFELKATLEEKNDAIVVMTRGLAGHKESLPQKTSLFKNQKVALQVRAETASYLAEKFPNSEIIFVSLHTNTGNVPGSEIYYYAPFRGGGTDSPESKRLAISINSHYRLRAGAPAYALSNDYAVLRCQKVPSVLAELGSIDVEKDRLALQNPKTIAAQLANGIESYFQESYKARVQYAAAKKEMEKWQKPANSIVLASNEP</sequence>
<dbReference type="EC" id="3.5.1.28" evidence="2"/>
<dbReference type="GO" id="GO:0030288">
    <property type="term" value="C:outer membrane-bounded periplasmic space"/>
    <property type="evidence" value="ECO:0007669"/>
    <property type="project" value="TreeGrafter"/>
</dbReference>
<dbReference type="AlphaFoldDB" id="A0A2W5H9G4"/>
<dbReference type="SUPFAM" id="SSF53187">
    <property type="entry name" value="Zn-dependent exopeptidases"/>
    <property type="match status" value="1"/>
</dbReference>
<dbReference type="InterPro" id="IPR050695">
    <property type="entry name" value="N-acetylmuramoyl_amidase_3"/>
</dbReference>
<dbReference type="Gene3D" id="3.40.630.40">
    <property type="entry name" value="Zn-dependent exopeptidases"/>
    <property type="match status" value="1"/>
</dbReference>
<dbReference type="InterPro" id="IPR002508">
    <property type="entry name" value="MurNAc-LAA_cat"/>
</dbReference>
<dbReference type="PANTHER" id="PTHR30404">
    <property type="entry name" value="N-ACETYLMURAMOYL-L-ALANINE AMIDASE"/>
    <property type="match status" value="1"/>
</dbReference>
<feature type="domain" description="MurNAc-LAA" evidence="4">
    <location>
        <begin position="217"/>
        <end position="320"/>
    </location>
</feature>
<gene>
    <name evidence="5" type="ORF">DI586_08960</name>
</gene>
<dbReference type="PANTHER" id="PTHR30404:SF0">
    <property type="entry name" value="N-ACETYLMURAMOYL-L-ALANINE AMIDASE AMIC"/>
    <property type="match status" value="1"/>
</dbReference>
<dbReference type="GO" id="GO:0009253">
    <property type="term" value="P:peptidoglycan catabolic process"/>
    <property type="evidence" value="ECO:0007669"/>
    <property type="project" value="InterPro"/>
</dbReference>